<sequence>MLSLSDNSATNALLSYYHLDTINSFLQQNFQNISLNRFLMEKSTKENTCTANSIMNVFQRLLNDNNEVNQIILNSLKHQTVRNKLVAYSNPKFETFNKTGELLHEQHDIARFKSQNEVIDCCVLTNYQNQEDYEGILNMIQNIGKILTQ</sequence>
<proteinExistence type="predicted"/>
<dbReference type="Gene3D" id="3.40.710.10">
    <property type="entry name" value="DD-peptidase/beta-lactamase superfamily"/>
    <property type="match status" value="1"/>
</dbReference>
<dbReference type="InterPro" id="IPR045155">
    <property type="entry name" value="Beta-lactam_cat"/>
</dbReference>
<dbReference type="Proteomes" id="UP000003491">
    <property type="component" value="Unassembled WGS sequence"/>
</dbReference>
<dbReference type="InterPro" id="IPR012338">
    <property type="entry name" value="Beta-lactam/transpept-like"/>
</dbReference>
<dbReference type="SUPFAM" id="SSF56601">
    <property type="entry name" value="beta-lactamase/transpeptidase-like"/>
    <property type="match status" value="1"/>
</dbReference>
<dbReference type="HOGENOM" id="CLU_1747310_0_0_9"/>
<reference evidence="2 3" key="1">
    <citation type="submission" date="2009-01" db="EMBL/GenBank/DDBJ databases">
        <authorList>
            <person name="Qin X."/>
            <person name="Bachman B."/>
            <person name="Battles P."/>
            <person name="Bell A."/>
            <person name="Bess C."/>
            <person name="Bickham C."/>
            <person name="Chaboub L."/>
            <person name="Chen D."/>
            <person name="Coyle M."/>
            <person name="Deiros D.R."/>
            <person name="Dinh H."/>
            <person name="Forbes L."/>
            <person name="Fowler G."/>
            <person name="Francisco L."/>
            <person name="Fu Q."/>
            <person name="Gubbala S."/>
            <person name="Hale W."/>
            <person name="Han Y."/>
            <person name="Hemphill L."/>
            <person name="Highlander S.K."/>
            <person name="Hirani K."/>
            <person name="Hogues M."/>
            <person name="Jackson L."/>
            <person name="Jakkamsetti A."/>
            <person name="Javaid M."/>
            <person name="Jiang H."/>
            <person name="Korchina V."/>
            <person name="Kovar C."/>
            <person name="Lara F."/>
            <person name="Lee S."/>
            <person name="Mata R."/>
            <person name="Mathew T."/>
            <person name="Moen C."/>
            <person name="Morales K."/>
            <person name="Munidasa M."/>
            <person name="Nazareth L."/>
            <person name="Ngo R."/>
            <person name="Nguyen L."/>
            <person name="Okwuonu G."/>
            <person name="Ongeri F."/>
            <person name="Patil S."/>
            <person name="Petrosino J."/>
            <person name="Pham C."/>
            <person name="Pham P."/>
            <person name="Pu L.-L."/>
            <person name="Puazo M."/>
            <person name="Raj R."/>
            <person name="Reid J."/>
            <person name="Rouhana J."/>
            <person name="Saada N."/>
            <person name="Shang Y."/>
            <person name="Simmons D."/>
            <person name="Thornton R."/>
            <person name="Warren J."/>
            <person name="Weissenberger G."/>
            <person name="Zhang J."/>
            <person name="Zhang L."/>
            <person name="Zhou C."/>
            <person name="Zhu D."/>
            <person name="Muzny D."/>
            <person name="Worley K."/>
            <person name="Gibbs R."/>
        </authorList>
    </citation>
    <scope>NUCLEOTIDE SEQUENCE [LARGE SCALE GENOMIC DNA]</scope>
    <source>
        <strain evidence="2 3">ATCC 33200</strain>
    </source>
</reference>
<evidence type="ECO:0000259" key="1">
    <source>
        <dbReference type="Pfam" id="PF13354"/>
    </source>
</evidence>
<dbReference type="GO" id="GO:0008800">
    <property type="term" value="F:beta-lactamase activity"/>
    <property type="evidence" value="ECO:0007669"/>
    <property type="project" value="InterPro"/>
</dbReference>
<evidence type="ECO:0000313" key="3">
    <source>
        <dbReference type="Proteomes" id="UP000003491"/>
    </source>
</evidence>
<evidence type="ECO:0000313" key="2">
    <source>
        <dbReference type="EMBL" id="EEJ60510.1"/>
    </source>
</evidence>
<organism evidence="2 3">
    <name type="scientific">Lactobacillus johnsonii ATCC 33200</name>
    <dbReference type="NCBI Taxonomy" id="525330"/>
    <lineage>
        <taxon>Bacteria</taxon>
        <taxon>Bacillati</taxon>
        <taxon>Bacillota</taxon>
        <taxon>Bacilli</taxon>
        <taxon>Lactobacillales</taxon>
        <taxon>Lactobacillaceae</taxon>
        <taxon>Lactobacillus</taxon>
    </lineage>
</organism>
<protein>
    <recommendedName>
        <fullName evidence="1">Beta-lactamase class A catalytic domain-containing protein</fullName>
    </recommendedName>
</protein>
<dbReference type="Pfam" id="PF13354">
    <property type="entry name" value="Beta-lactamase2"/>
    <property type="match status" value="1"/>
</dbReference>
<gene>
    <name evidence="2" type="ORF">HMPREF0528_0532</name>
</gene>
<feature type="domain" description="Beta-lactamase class A catalytic" evidence="1">
    <location>
        <begin position="1"/>
        <end position="114"/>
    </location>
</feature>
<comment type="caution">
    <text evidence="2">The sequence shown here is derived from an EMBL/GenBank/DDBJ whole genome shotgun (WGS) entry which is preliminary data.</text>
</comment>
<dbReference type="AlphaFoldDB" id="C2E458"/>
<dbReference type="EMBL" id="ACGR01000024">
    <property type="protein sequence ID" value="EEJ60510.1"/>
    <property type="molecule type" value="Genomic_DNA"/>
</dbReference>
<dbReference type="RefSeq" id="WP_004896414.1">
    <property type="nucleotide sequence ID" value="NZ_AZCY01000008.1"/>
</dbReference>
<accession>C2E458</accession>
<dbReference type="GO" id="GO:0030655">
    <property type="term" value="P:beta-lactam antibiotic catabolic process"/>
    <property type="evidence" value="ECO:0007669"/>
    <property type="project" value="InterPro"/>
</dbReference>
<name>C2E458_LACJH</name>